<proteinExistence type="predicted"/>
<gene>
    <name evidence="1" type="ORF">ALQ05_01331</name>
</gene>
<organism evidence="1 2">
    <name type="scientific">Pseudomonas amygdali pv. mori</name>
    <dbReference type="NCBI Taxonomy" id="34065"/>
    <lineage>
        <taxon>Bacteria</taxon>
        <taxon>Pseudomonadati</taxon>
        <taxon>Pseudomonadota</taxon>
        <taxon>Gammaproteobacteria</taxon>
        <taxon>Pseudomonadales</taxon>
        <taxon>Pseudomonadaceae</taxon>
        <taxon>Pseudomonas</taxon>
        <taxon>Pseudomonas amygdali</taxon>
    </lineage>
</organism>
<reference evidence="1 2" key="1">
    <citation type="submission" date="2018-08" db="EMBL/GenBank/DDBJ databases">
        <title>Recombination of ecologically and evolutionarily significant loci maintains genetic cohesion in the Pseudomonas syringae species complex.</title>
        <authorList>
            <person name="Dillon M."/>
            <person name="Thakur S."/>
            <person name="Almeida R.N.D."/>
            <person name="Weir B.S."/>
            <person name="Guttman D.S."/>
        </authorList>
    </citation>
    <scope>NUCLEOTIDE SEQUENCE [LARGE SCALE GENOMIC DNA]</scope>
    <source>
        <strain evidence="1 2">ICMP 535</strain>
    </source>
</reference>
<sequence>MFGIASIFSQTDIHTSTHSSHLTAEKAIVRSIWNDDLPSLGM</sequence>
<dbReference type="EMBL" id="RBRD01000136">
    <property type="protein sequence ID" value="RMQ37323.1"/>
    <property type="molecule type" value="Genomic_DNA"/>
</dbReference>
<comment type="caution">
    <text evidence="1">The sequence shown here is derived from an EMBL/GenBank/DDBJ whole genome shotgun (WGS) entry which is preliminary data.</text>
</comment>
<evidence type="ECO:0000313" key="1">
    <source>
        <dbReference type="EMBL" id="RMQ37323.1"/>
    </source>
</evidence>
<accession>A0A3M4UV86</accession>
<dbReference type="AlphaFoldDB" id="A0A3M4UV86"/>
<name>A0A3M4UV86_PSEA0</name>
<evidence type="ECO:0000313" key="2">
    <source>
        <dbReference type="Proteomes" id="UP000279553"/>
    </source>
</evidence>
<dbReference type="Proteomes" id="UP000279553">
    <property type="component" value="Unassembled WGS sequence"/>
</dbReference>
<protein>
    <submittedName>
        <fullName evidence="1">Uncharacterized protein</fullName>
    </submittedName>
</protein>